<dbReference type="AlphaFoldDB" id="A0A0F9LBH2"/>
<organism evidence="1">
    <name type="scientific">marine sediment metagenome</name>
    <dbReference type="NCBI Taxonomy" id="412755"/>
    <lineage>
        <taxon>unclassified sequences</taxon>
        <taxon>metagenomes</taxon>
        <taxon>ecological metagenomes</taxon>
    </lineage>
</organism>
<dbReference type="InterPro" id="IPR002765">
    <property type="entry name" value="UPF0145_YbjQ-like"/>
</dbReference>
<dbReference type="Gene3D" id="3.30.110.70">
    <property type="entry name" value="Hypothetical protein apc22750. Chain B"/>
    <property type="match status" value="1"/>
</dbReference>
<comment type="caution">
    <text evidence="1">The sequence shown here is derived from an EMBL/GenBank/DDBJ whole genome shotgun (WGS) entry which is preliminary data.</text>
</comment>
<dbReference type="SUPFAM" id="SSF117782">
    <property type="entry name" value="YbjQ-like"/>
    <property type="match status" value="1"/>
</dbReference>
<dbReference type="Pfam" id="PF01906">
    <property type="entry name" value="YbjQ_1"/>
    <property type="match status" value="1"/>
</dbReference>
<dbReference type="EMBL" id="LAZR01011488">
    <property type="protein sequence ID" value="KKM61410.1"/>
    <property type="molecule type" value="Genomic_DNA"/>
</dbReference>
<evidence type="ECO:0000313" key="1">
    <source>
        <dbReference type="EMBL" id="KKM61410.1"/>
    </source>
</evidence>
<sequence>MINITKVVSRNFILDIVASLQNIFGMNLSSYEKMVDRAIKQIKEELDNKKIKLKWYRYEITQLTGGALAVMLYGDTK</sequence>
<name>A0A0F9LBH2_9ZZZZ</name>
<gene>
    <name evidence="1" type="ORF">LCGC14_1532010</name>
</gene>
<dbReference type="InterPro" id="IPR035439">
    <property type="entry name" value="UPF0145_dom_sf"/>
</dbReference>
<proteinExistence type="predicted"/>
<reference evidence="1" key="1">
    <citation type="journal article" date="2015" name="Nature">
        <title>Complex archaea that bridge the gap between prokaryotes and eukaryotes.</title>
        <authorList>
            <person name="Spang A."/>
            <person name="Saw J.H."/>
            <person name="Jorgensen S.L."/>
            <person name="Zaremba-Niedzwiedzka K."/>
            <person name="Martijn J."/>
            <person name="Lind A.E."/>
            <person name="van Eijk R."/>
            <person name="Schleper C."/>
            <person name="Guy L."/>
            <person name="Ettema T.J."/>
        </authorList>
    </citation>
    <scope>NUCLEOTIDE SEQUENCE</scope>
</reference>
<protein>
    <submittedName>
        <fullName evidence="1">Uncharacterized protein</fullName>
    </submittedName>
</protein>
<accession>A0A0F9LBH2</accession>